<dbReference type="GO" id="GO:0070475">
    <property type="term" value="P:rRNA base methylation"/>
    <property type="evidence" value="ECO:0007669"/>
    <property type="project" value="TreeGrafter"/>
</dbReference>
<evidence type="ECO:0000256" key="1">
    <source>
        <dbReference type="ARBA" id="ARBA00022603"/>
    </source>
</evidence>
<dbReference type="NCBIfam" id="TIGR00479">
    <property type="entry name" value="rumA"/>
    <property type="match status" value="1"/>
</dbReference>
<evidence type="ECO:0000256" key="6">
    <source>
        <dbReference type="SAM" id="MobiDB-lite"/>
    </source>
</evidence>
<feature type="binding site" evidence="4">
    <location>
        <position position="309"/>
    </location>
    <ligand>
        <name>S-adenosyl-L-methionine</name>
        <dbReference type="ChEBI" id="CHEBI:59789"/>
    </ligand>
</feature>
<feature type="compositionally biased region" description="Basic residues" evidence="6">
    <location>
        <begin position="499"/>
        <end position="515"/>
    </location>
</feature>
<dbReference type="Pfam" id="PF05958">
    <property type="entry name" value="tRNA_U5-meth_tr"/>
    <property type="match status" value="1"/>
</dbReference>
<dbReference type="FunFam" id="3.40.50.150:FF:000009">
    <property type="entry name" value="23S rRNA (Uracil(1939)-C(5))-methyltransferase RlmD"/>
    <property type="match status" value="1"/>
</dbReference>
<keyword evidence="9" id="KW-1185">Reference proteome</keyword>
<name>A0AA45KGH1_9LACT</name>
<evidence type="ECO:0000256" key="2">
    <source>
        <dbReference type="ARBA" id="ARBA00022679"/>
    </source>
</evidence>
<dbReference type="Gene3D" id="2.40.50.1070">
    <property type="match status" value="1"/>
</dbReference>
<dbReference type="FunFam" id="2.40.50.140:FF:000097">
    <property type="entry name" value="23S rRNA (uracil(1939)-C(5))-methyltransferase RlmD"/>
    <property type="match status" value="1"/>
</dbReference>
<protein>
    <submittedName>
        <fullName evidence="8">23S rRNA (Uracil(1939)-C(5))-methyltransferase RlmD</fullName>
        <ecNumber evidence="8">2.1.1.190</ecNumber>
    </submittedName>
</protein>
<accession>A0AA45KGH1</accession>
<dbReference type="PANTHER" id="PTHR11061:SF45">
    <property type="match status" value="1"/>
</dbReference>
<feature type="binding site" evidence="4">
    <location>
        <position position="359"/>
    </location>
    <ligand>
        <name>S-adenosyl-L-methionine</name>
        <dbReference type="ChEBI" id="CHEBI:59789"/>
    </ligand>
</feature>
<dbReference type="PROSITE" id="PS51687">
    <property type="entry name" value="SAM_MT_RNA_M5U"/>
    <property type="match status" value="1"/>
</dbReference>
<dbReference type="Gene3D" id="2.40.50.140">
    <property type="entry name" value="Nucleic acid-binding proteins"/>
    <property type="match status" value="1"/>
</dbReference>
<dbReference type="Proteomes" id="UP000663608">
    <property type="component" value="Chromosome"/>
</dbReference>
<dbReference type="PROSITE" id="PS01230">
    <property type="entry name" value="TRMA_1"/>
    <property type="match status" value="1"/>
</dbReference>
<proteinExistence type="inferred from homology"/>
<feature type="active site" description="Nucleophile" evidence="4">
    <location>
        <position position="434"/>
    </location>
</feature>
<feature type="domain" description="TRAM" evidence="7">
    <location>
        <begin position="3"/>
        <end position="61"/>
    </location>
</feature>
<keyword evidence="1 4" id="KW-0489">Methyltransferase</keyword>
<dbReference type="InterPro" id="IPR012340">
    <property type="entry name" value="NA-bd_OB-fold"/>
</dbReference>
<comment type="similarity">
    <text evidence="4">Belongs to the class I-like SAM-binding methyltransferase superfamily. RNA M5U methyltransferase family.</text>
</comment>
<dbReference type="PROSITE" id="PS50926">
    <property type="entry name" value="TRAM"/>
    <property type="match status" value="1"/>
</dbReference>
<organism evidence="8 9">
    <name type="scientific">Lactococcus taiwanensis</name>
    <dbReference type="NCBI Taxonomy" id="1151742"/>
    <lineage>
        <taxon>Bacteria</taxon>
        <taxon>Bacillati</taxon>
        <taxon>Bacillota</taxon>
        <taxon>Bacilli</taxon>
        <taxon>Lactobacillales</taxon>
        <taxon>Streptococcaceae</taxon>
        <taxon>Lactococcus</taxon>
    </lineage>
</organism>
<dbReference type="InterPro" id="IPR030390">
    <property type="entry name" value="MeTrfase_TrmA_AS"/>
</dbReference>
<dbReference type="FunFam" id="2.40.50.1070:FF:000003">
    <property type="entry name" value="23S rRNA (Uracil-5-)-methyltransferase RumA"/>
    <property type="match status" value="1"/>
</dbReference>
<evidence type="ECO:0000256" key="5">
    <source>
        <dbReference type="PROSITE-ProRule" id="PRU10015"/>
    </source>
</evidence>
<evidence type="ECO:0000256" key="3">
    <source>
        <dbReference type="ARBA" id="ARBA00022691"/>
    </source>
</evidence>
<keyword evidence="2 4" id="KW-0808">Transferase</keyword>
<gene>
    <name evidence="8" type="primary">rlmD</name>
    <name evidence="8" type="ORF">JW886_00575</name>
</gene>
<dbReference type="InterPro" id="IPR010280">
    <property type="entry name" value="U5_MeTrfase_fam"/>
</dbReference>
<feature type="region of interest" description="Disordered" evidence="6">
    <location>
        <begin position="496"/>
        <end position="515"/>
    </location>
</feature>
<dbReference type="InterPro" id="IPR002792">
    <property type="entry name" value="TRAM_dom"/>
</dbReference>
<dbReference type="EMBL" id="CP070872">
    <property type="protein sequence ID" value="QSE76824.1"/>
    <property type="molecule type" value="Genomic_DNA"/>
</dbReference>
<sequence>MINLKIGQKIQLEIERMGINGEGIGVISGRLVFIPYALPGEEVLVEITENARNFSRAKLVKINKKSPNRVKPQDRAYHEMSQSHIMHLSYPMQLEFKRDVLRQALEKYKPAGWHNYELRATLGMENTLGYRNKLQFQVRRLNDGTVIAGLYKEGTHHLVNLENCLVQDPKTQEIINHICRLIEKFDLPVYDERKIGGIRTVMVRRSQKTGEVQIIFVTSTPIILDGQVWPELREEPSKRQKNSFVKFDKMLSALTEEFEEIVTVAVNFHPRKTSEIYGERTQILFNEKETITEGVLDYEFELSPRAFYQLNSEQANVLYGEAVKALNPKKDDRVIDAYCGVGTIGFAVAKKVKSVHGMDITPESIFDARENAKRLGLKNCHYEIGKAERIIPNWNKSGHRATAMIVDPPRTGLDDALLETITKFPPEKMVYVSCNVSTLAKDLVVLANYYKVEYIQSVDMFPHTARTEAVVKLTKRDEPLKIVKFEHLEEERKAEAFAKGKKGGRRPQKYGKYSK</sequence>
<feature type="binding site" evidence="4">
    <location>
        <position position="407"/>
    </location>
    <ligand>
        <name>S-adenosyl-L-methionine</name>
        <dbReference type="ChEBI" id="CHEBI:59789"/>
    </ligand>
</feature>
<dbReference type="InterPro" id="IPR029063">
    <property type="entry name" value="SAM-dependent_MTases_sf"/>
</dbReference>
<dbReference type="EC" id="2.1.1.190" evidence="8"/>
<dbReference type="PANTHER" id="PTHR11061">
    <property type="entry name" value="RNA M5U METHYLTRANSFERASE"/>
    <property type="match status" value="1"/>
</dbReference>
<dbReference type="PROSITE" id="PS01231">
    <property type="entry name" value="TRMA_2"/>
    <property type="match status" value="1"/>
</dbReference>
<evidence type="ECO:0000256" key="4">
    <source>
        <dbReference type="PROSITE-ProRule" id="PRU01024"/>
    </source>
</evidence>
<dbReference type="AlphaFoldDB" id="A0AA45KGH1"/>
<dbReference type="KEGG" id="lti:JW886_00575"/>
<evidence type="ECO:0000313" key="8">
    <source>
        <dbReference type="EMBL" id="QSE76824.1"/>
    </source>
</evidence>
<dbReference type="RefSeq" id="WP_075526271.1">
    <property type="nucleotide sequence ID" value="NZ_CP070872.1"/>
</dbReference>
<evidence type="ECO:0000313" key="9">
    <source>
        <dbReference type="Proteomes" id="UP000663608"/>
    </source>
</evidence>
<reference evidence="8 9" key="1">
    <citation type="submission" date="2021-02" db="EMBL/GenBank/DDBJ databases">
        <title>Complete genome sequence of Lactococcus lactis strain K_LL004.</title>
        <authorList>
            <person name="Kim H.B."/>
        </authorList>
    </citation>
    <scope>NUCLEOTIDE SEQUENCE [LARGE SCALE GENOMIC DNA]</scope>
    <source>
        <strain evidence="8 9">K_LL004</strain>
    </source>
</reference>
<dbReference type="InterPro" id="IPR030391">
    <property type="entry name" value="MeTrfase_TrmA_CS"/>
</dbReference>
<dbReference type="CDD" id="cd02440">
    <property type="entry name" value="AdoMet_MTases"/>
    <property type="match status" value="1"/>
</dbReference>
<evidence type="ECO:0000259" key="7">
    <source>
        <dbReference type="PROSITE" id="PS50926"/>
    </source>
</evidence>
<feature type="binding site" evidence="4">
    <location>
        <position position="338"/>
    </location>
    <ligand>
        <name>S-adenosyl-L-methionine</name>
        <dbReference type="ChEBI" id="CHEBI:59789"/>
    </ligand>
</feature>
<dbReference type="SUPFAM" id="SSF53335">
    <property type="entry name" value="S-adenosyl-L-methionine-dependent methyltransferases"/>
    <property type="match status" value="1"/>
</dbReference>
<feature type="active site" evidence="5">
    <location>
        <position position="434"/>
    </location>
</feature>
<keyword evidence="3 4" id="KW-0949">S-adenosyl-L-methionine</keyword>
<dbReference type="Pfam" id="PF01938">
    <property type="entry name" value="TRAM"/>
    <property type="match status" value="1"/>
</dbReference>
<dbReference type="GO" id="GO:0070041">
    <property type="term" value="F:rRNA (uridine-C5-)-methyltransferase activity"/>
    <property type="evidence" value="ECO:0007669"/>
    <property type="project" value="TreeGrafter"/>
</dbReference>
<dbReference type="Gene3D" id="3.40.50.150">
    <property type="entry name" value="Vaccinia Virus protein VP39"/>
    <property type="match status" value="1"/>
</dbReference>
<dbReference type="SUPFAM" id="SSF50249">
    <property type="entry name" value="Nucleic acid-binding proteins"/>
    <property type="match status" value="1"/>
</dbReference>